<dbReference type="InterPro" id="IPR039420">
    <property type="entry name" value="WalR-like"/>
</dbReference>
<dbReference type="GO" id="GO:0000160">
    <property type="term" value="P:phosphorelay signal transduction system"/>
    <property type="evidence" value="ECO:0007669"/>
    <property type="project" value="InterPro"/>
</dbReference>
<comment type="caution">
    <text evidence="3">The sequence shown here is derived from an EMBL/GenBank/DDBJ whole genome shotgun (WGS) entry which is preliminary data.</text>
</comment>
<evidence type="ECO:0000313" key="3">
    <source>
        <dbReference type="EMBL" id="GAH08499.1"/>
    </source>
</evidence>
<protein>
    <recommendedName>
        <fullName evidence="2">Response regulatory domain-containing protein</fullName>
    </recommendedName>
</protein>
<keyword evidence="1" id="KW-0238">DNA-binding</keyword>
<dbReference type="PROSITE" id="PS50110">
    <property type="entry name" value="RESPONSE_REGULATORY"/>
    <property type="match status" value="1"/>
</dbReference>
<dbReference type="Pfam" id="PF00072">
    <property type="entry name" value="Response_reg"/>
    <property type="match status" value="1"/>
</dbReference>
<dbReference type="InterPro" id="IPR001789">
    <property type="entry name" value="Sig_transdc_resp-reg_receiver"/>
</dbReference>
<feature type="non-terminal residue" evidence="3">
    <location>
        <position position="65"/>
    </location>
</feature>
<dbReference type="PANTHER" id="PTHR43214:SF43">
    <property type="entry name" value="TWO-COMPONENT RESPONSE REGULATOR"/>
    <property type="match status" value="1"/>
</dbReference>
<dbReference type="EMBL" id="BART01038878">
    <property type="protein sequence ID" value="GAH08499.1"/>
    <property type="molecule type" value="Genomic_DNA"/>
</dbReference>
<dbReference type="InterPro" id="IPR058245">
    <property type="entry name" value="NreC/VraR/RcsB-like_REC"/>
</dbReference>
<gene>
    <name evidence="3" type="ORF">S01H4_64226</name>
</gene>
<dbReference type="InterPro" id="IPR011006">
    <property type="entry name" value="CheY-like_superfamily"/>
</dbReference>
<dbReference type="SUPFAM" id="SSF52172">
    <property type="entry name" value="CheY-like"/>
    <property type="match status" value="1"/>
</dbReference>
<evidence type="ECO:0000259" key="2">
    <source>
        <dbReference type="PROSITE" id="PS50110"/>
    </source>
</evidence>
<sequence>MNEIRLVLVDDHDVVRTSLKTFLESHEGFRVVGEANNGETALQVILDNQPDVVVMDITMPSMSGL</sequence>
<feature type="domain" description="Response regulatory" evidence="2">
    <location>
        <begin position="5"/>
        <end position="65"/>
    </location>
</feature>
<accession>X1DU76</accession>
<reference evidence="3" key="1">
    <citation type="journal article" date="2014" name="Front. Microbiol.">
        <title>High frequency of phylogenetically diverse reductive dehalogenase-homologous genes in deep subseafloor sedimentary metagenomes.</title>
        <authorList>
            <person name="Kawai M."/>
            <person name="Futagami T."/>
            <person name="Toyoda A."/>
            <person name="Takaki Y."/>
            <person name="Nishi S."/>
            <person name="Hori S."/>
            <person name="Arai W."/>
            <person name="Tsubouchi T."/>
            <person name="Morono Y."/>
            <person name="Uchiyama I."/>
            <person name="Ito T."/>
            <person name="Fujiyama A."/>
            <person name="Inagaki F."/>
            <person name="Takami H."/>
        </authorList>
    </citation>
    <scope>NUCLEOTIDE SEQUENCE</scope>
    <source>
        <strain evidence="3">Expedition CK06-06</strain>
    </source>
</reference>
<dbReference type="AlphaFoldDB" id="X1DU76"/>
<name>X1DU76_9ZZZZ</name>
<dbReference type="Gene3D" id="3.40.50.2300">
    <property type="match status" value="1"/>
</dbReference>
<evidence type="ECO:0000256" key="1">
    <source>
        <dbReference type="ARBA" id="ARBA00023125"/>
    </source>
</evidence>
<dbReference type="CDD" id="cd17535">
    <property type="entry name" value="REC_NarL-like"/>
    <property type="match status" value="1"/>
</dbReference>
<organism evidence="3">
    <name type="scientific">marine sediment metagenome</name>
    <dbReference type="NCBI Taxonomy" id="412755"/>
    <lineage>
        <taxon>unclassified sequences</taxon>
        <taxon>metagenomes</taxon>
        <taxon>ecological metagenomes</taxon>
    </lineage>
</organism>
<dbReference type="GO" id="GO:0003677">
    <property type="term" value="F:DNA binding"/>
    <property type="evidence" value="ECO:0007669"/>
    <property type="project" value="UniProtKB-KW"/>
</dbReference>
<proteinExistence type="predicted"/>
<dbReference type="PANTHER" id="PTHR43214">
    <property type="entry name" value="TWO-COMPONENT RESPONSE REGULATOR"/>
    <property type="match status" value="1"/>
</dbReference>